<organism evidence="3 4">
    <name type="scientific">Hyphodiscus hymeniophilus</name>
    <dbReference type="NCBI Taxonomy" id="353542"/>
    <lineage>
        <taxon>Eukaryota</taxon>
        <taxon>Fungi</taxon>
        <taxon>Dikarya</taxon>
        <taxon>Ascomycota</taxon>
        <taxon>Pezizomycotina</taxon>
        <taxon>Leotiomycetes</taxon>
        <taxon>Helotiales</taxon>
        <taxon>Hyphodiscaceae</taxon>
        <taxon>Hyphodiscus</taxon>
    </lineage>
</organism>
<dbReference type="EMBL" id="VNKQ01000005">
    <property type="protein sequence ID" value="KAG0650982.1"/>
    <property type="molecule type" value="Genomic_DNA"/>
</dbReference>
<name>A0A9P7AZ97_9HELO</name>
<keyword evidence="4" id="KW-1185">Reference proteome</keyword>
<gene>
    <name evidence="3" type="ORF">D0Z07_2719</name>
</gene>
<keyword evidence="1" id="KW-0175">Coiled coil</keyword>
<evidence type="ECO:0000256" key="2">
    <source>
        <dbReference type="SAM" id="MobiDB-lite"/>
    </source>
</evidence>
<dbReference type="OrthoDB" id="5402392at2759"/>
<reference evidence="3" key="1">
    <citation type="submission" date="2019-07" db="EMBL/GenBank/DDBJ databases">
        <title>Hyphodiscus hymeniophilus genome sequencing and assembly.</title>
        <authorList>
            <person name="Kramer G."/>
            <person name="Nodwell J."/>
        </authorList>
    </citation>
    <scope>NUCLEOTIDE SEQUENCE</scope>
    <source>
        <strain evidence="3">ATCC 34498</strain>
    </source>
</reference>
<dbReference type="Proteomes" id="UP000785200">
    <property type="component" value="Unassembled WGS sequence"/>
</dbReference>
<proteinExistence type="predicted"/>
<accession>A0A9P7AZ97</accession>
<protein>
    <submittedName>
        <fullName evidence="3">Uncharacterized protein</fullName>
    </submittedName>
</protein>
<feature type="coiled-coil region" evidence="1">
    <location>
        <begin position="190"/>
        <end position="217"/>
    </location>
</feature>
<evidence type="ECO:0000313" key="4">
    <source>
        <dbReference type="Proteomes" id="UP000785200"/>
    </source>
</evidence>
<feature type="region of interest" description="Disordered" evidence="2">
    <location>
        <begin position="45"/>
        <end position="64"/>
    </location>
</feature>
<dbReference type="AlphaFoldDB" id="A0A9P7AZ97"/>
<comment type="caution">
    <text evidence="3">The sequence shown here is derived from an EMBL/GenBank/DDBJ whole genome shotgun (WGS) entry which is preliminary data.</text>
</comment>
<sequence>MQALESLPEPIQDIRRLLEPFVKQRQEVAQIRRVLALHLSSHVNPQDGLPISQPSSLVSGSKVGSATSGVRGIRREYLRCLRANTKAREEYQKIRKEHQNVENQRLETGIHKKDHDTSTNSLELFLDVVKYRRKHESLRIIQDYLDMLAQKPAASADHLDPQVVLSYVDPLPSVPSDVMVDRGPYEEFRLKDLNELVDQLEKSVMRAQLLLKREQKLLAKVRLESRSSSDAQTQSGGRLQALGMARNELINWIERELAKAGEKRGEEDLMQSSPSLGNKGNDYINCQLSFIQKEYAHYTNARQALIIATSGSIDASAPRAAEDHLSLLETKDEVEMPTTISHVLQPYIERLTSVSNQQKSVIQQKSHLTISLAKQLKEGGQGLDRLADESHLLPAYPLGSLQVKGLKSSLSFGEEIASHEKPDSSHHARNWVHASEASTIATYEAVTDRLEEGRHALLDARQTMLDLQSILGGDTSNEGDKNNSKDMWAALDGGLGVIARDEIEL</sequence>
<evidence type="ECO:0000256" key="1">
    <source>
        <dbReference type="SAM" id="Coils"/>
    </source>
</evidence>
<feature type="compositionally biased region" description="Polar residues" evidence="2">
    <location>
        <begin position="52"/>
        <end position="64"/>
    </location>
</feature>
<evidence type="ECO:0000313" key="3">
    <source>
        <dbReference type="EMBL" id="KAG0650982.1"/>
    </source>
</evidence>